<dbReference type="Proteomes" id="UP000189738">
    <property type="component" value="Chromosome"/>
</dbReference>
<sequence length="213" mass="24446">MVSKTSSTLQDAIRLLYIFVNGANLIKTHPQGYNGHFEGKAKLHAMDFWVRYPDFLAFELLNKYEEHNEVRYLELAKSIINDQEPDLRSIPMIRYRFGAYEDLDESLSILISKGLIVSDGVKKNGKIQHYDYYVTPAAYDVILKATSEYPILEWYQERSKLVKEISGNLGGAALKEIQYKHMSYANTSMGSIIPSIKDEVVKRINEILVSNEQ</sequence>
<dbReference type="EMBL" id="CP014339">
    <property type="protein sequence ID" value="AQX51309.1"/>
    <property type="molecule type" value="Genomic_DNA"/>
</dbReference>
<evidence type="ECO:0000313" key="1">
    <source>
        <dbReference type="EMBL" id="AQX51309.1"/>
    </source>
</evidence>
<evidence type="ECO:0000313" key="3">
    <source>
        <dbReference type="Proteomes" id="UP000189738"/>
    </source>
</evidence>
<organism evidence="2">
    <name type="scientific">Elizabethkingia anophelis</name>
    <dbReference type="NCBI Taxonomy" id="1117645"/>
    <lineage>
        <taxon>Bacteria</taxon>
        <taxon>Pseudomonadati</taxon>
        <taxon>Bacteroidota</taxon>
        <taxon>Flavobacteriia</taxon>
        <taxon>Flavobacteriales</taxon>
        <taxon>Weeksellaceae</taxon>
        <taxon>Elizabethkingia</taxon>
    </lineage>
</organism>
<reference evidence="2" key="2">
    <citation type="submission" date="2016-06" db="EMBL/GenBank/DDBJ databases">
        <authorList>
            <person name="Nicholson A.C."/>
        </authorList>
    </citation>
    <scope>NUCLEOTIDE SEQUENCE [LARGE SCALE GENOMIC DNA]</scope>
    <source>
        <strain evidence="2">E6809</strain>
    </source>
</reference>
<gene>
    <name evidence="1" type="ORF">AYC66_11750</name>
    <name evidence="2" type="ORF">BAY09_12700</name>
</gene>
<evidence type="ECO:0000313" key="2">
    <source>
        <dbReference type="EMBL" id="OPB52030.1"/>
    </source>
</evidence>
<dbReference type="AlphaFoldDB" id="A0A494J8D1"/>
<name>A0A494J8D1_9FLAO</name>
<protein>
    <submittedName>
        <fullName evidence="2">Uncharacterized protein</fullName>
    </submittedName>
</protein>
<accession>A0A494J8D1</accession>
<dbReference type="EMBL" id="MAHS01000003">
    <property type="protein sequence ID" value="OPB52030.1"/>
    <property type="molecule type" value="Genomic_DNA"/>
</dbReference>
<dbReference type="RefSeq" id="WP_078719904.1">
    <property type="nucleotide sequence ID" value="NZ_CP014339.1"/>
</dbReference>
<reference evidence="1 3" key="1">
    <citation type="submission" date="2016-02" db="EMBL/GenBank/DDBJ databases">
        <authorList>
            <person name="Nicholson A.C."/>
            <person name="Humrighouse B.W."/>
            <person name="Loparev V."/>
            <person name="Emery B."/>
            <person name="Graziano J."/>
            <person name="McQuiston J.R."/>
        </authorList>
    </citation>
    <scope>NUCLEOTIDE SEQUENCE [LARGE SCALE GENOMIC DNA]</scope>
    <source>
        <strain evidence="1 3">E6809</strain>
    </source>
</reference>
<proteinExistence type="predicted"/>